<evidence type="ECO:0000313" key="2">
    <source>
        <dbReference type="WBParaSite" id="ES5_v2.g21079.t1"/>
    </source>
</evidence>
<accession>A0AC34FWI6</accession>
<dbReference type="Proteomes" id="UP000887579">
    <property type="component" value="Unplaced"/>
</dbReference>
<organism evidence="1 2">
    <name type="scientific">Panagrolaimus sp. ES5</name>
    <dbReference type="NCBI Taxonomy" id="591445"/>
    <lineage>
        <taxon>Eukaryota</taxon>
        <taxon>Metazoa</taxon>
        <taxon>Ecdysozoa</taxon>
        <taxon>Nematoda</taxon>
        <taxon>Chromadorea</taxon>
        <taxon>Rhabditida</taxon>
        <taxon>Tylenchina</taxon>
        <taxon>Panagrolaimomorpha</taxon>
        <taxon>Panagrolaimoidea</taxon>
        <taxon>Panagrolaimidae</taxon>
        <taxon>Panagrolaimus</taxon>
    </lineage>
</organism>
<name>A0AC34FWI6_9BILA</name>
<evidence type="ECO:0000313" key="1">
    <source>
        <dbReference type="Proteomes" id="UP000887579"/>
    </source>
</evidence>
<dbReference type="WBParaSite" id="ES5_v2.g21079.t1">
    <property type="protein sequence ID" value="ES5_v2.g21079.t1"/>
    <property type="gene ID" value="ES5_v2.g21079"/>
</dbReference>
<proteinExistence type="predicted"/>
<sequence>MITINDPAALYDRCIVPRNAKKGIRRGMFVPKRDLGLGPNSPMPQTKGTNPSVDHEMDENRPNFNYLLDQSLHRFPKIISYSHHSAAIETNIYENPENMKKEYSIISDSIFKQYKRQFDIIGLNSFQPRINEFPIPATSKLLSIDERRANIFEHIRNYRHIETNIYENPGNMKKEYSIISDSIFKQYKRQFDIIGLNSFQPRQNEIPIPATSRLLSIDEKRANIFEHIKSYRHEKKLYKRFNQNAFFQWQQKHRIEMDMIFAKRTTKIEEKVLKFMKKWIYQNFEPVESCTTINSGKARKCSRKWKWLKSKSEYKDEIKNKTTPAKTPKIRKEKERQQFPDVIFDCKTSSSTLHPKRFYSKKINKAIKKKDHSKSSFTLEAVWKVPSLKNYQSFEVLGNPADTAKYQQIVAEKDIAGGSYGGVDEFVGGILGVEKTVNKLVGGFSGSDKAVAAIVDVSLRGDKVIVHGSNGGRSNGGVEEFVGGFLSDQKAVNKFINENITADNENELIGFSIGDTVEKQYFEFSRNTQISLVLSEAIKRFGSLQICGLSRRGIILPVAKTLQDLHICEGEMIELWLPVLGGGPTSAINKKGDNKKNIQADHSSSSYSSYNFNLVPRTNRASYFSSLSSENQQSGYPKKGMNNENMEDIFKSKQAYPRKCSRKWKWLKSKSELKNAIKNEIIPAKAPKVRKEKERQQFPEVVFDCKTSSSSLHPKRFYSKKINKGIKKKDHSKSPFTLEAVWKVPSLKNYQSFEVLGNRADTVKYQQIVAKKVVVGGSYGGVDELDSGFLGDEKAVNKLVGGFFGSDKAVAAAVDGCIRGDKVIVHGSIGGRSNGGVEEFVGEFLNDQKAVNKFINENITADNENELIGFSIGDTVEKKYFEFSRNTQISSVLSEAIKRFGSLRIYGLSRHGIILPSAKTLQDLQICEGELIELWLPVLGGGPTSAINKKGDSKKGMNNENIDDIFKPNRAYRNPKASFFKQVNDHNPMNLIPSRGRDDYESVEKDSVKNGSTLSLHIVAYENANDSIISDSMDANIDDKKSSVIKKWSDVDKVLADSRAGTENPFEFPRQQRDNAGDPELSLFQASQQLLNPNDSAKSGKYLNNFF</sequence>
<reference evidence="2" key="1">
    <citation type="submission" date="2022-11" db="UniProtKB">
        <authorList>
            <consortium name="WormBaseParasite"/>
        </authorList>
    </citation>
    <scope>IDENTIFICATION</scope>
</reference>
<protein>
    <submittedName>
        <fullName evidence="2">Uncharacterized protein</fullName>
    </submittedName>
</protein>